<accession>A0ABV8PUH5</accession>
<dbReference type="InterPro" id="IPR018641">
    <property type="entry name" value="Trfase_1_rSAM/seldom-assoc"/>
</dbReference>
<dbReference type="Proteomes" id="UP001595906">
    <property type="component" value="Unassembled WGS sequence"/>
</dbReference>
<proteinExistence type="predicted"/>
<gene>
    <name evidence="1" type="ORF">ACFOW1_00435</name>
</gene>
<sequence>MSKHALIIFVKNPIESQVKTRLAKTIGNRAAVIVYKQLLQHTLSITQQLAADKFVFYGDFINEADLWPNTVYNKQLQQGVDLGERMKNAFELVLGFGYDKVVIIGSDCYELSQEMMLEAFDKLLISNVVIGPCYDGGYYLLGMKQLTVQLFDNMPWSSSNVLPATVQVLKNLKLKFELLPTLNDVDDEASLPVELKQFI</sequence>
<comment type="caution">
    <text evidence="1">The sequence shown here is derived from an EMBL/GenBank/DDBJ whole genome shotgun (WGS) entry which is preliminary data.</text>
</comment>
<protein>
    <submittedName>
        <fullName evidence="1">TIGR04282 family arsenosugar biosynthesis glycosyltransferase</fullName>
    </submittedName>
</protein>
<keyword evidence="2" id="KW-1185">Reference proteome</keyword>
<dbReference type="Gene3D" id="3.90.550.10">
    <property type="entry name" value="Spore Coat Polysaccharide Biosynthesis Protein SpsA, Chain A"/>
    <property type="match status" value="1"/>
</dbReference>
<dbReference type="EMBL" id="JBHSDC010000001">
    <property type="protein sequence ID" value="MFC4230336.1"/>
    <property type="molecule type" value="Genomic_DNA"/>
</dbReference>
<dbReference type="PANTHER" id="PTHR36529:SF1">
    <property type="entry name" value="GLYCOSYLTRANSFERASE"/>
    <property type="match status" value="1"/>
</dbReference>
<dbReference type="SUPFAM" id="SSF53448">
    <property type="entry name" value="Nucleotide-diphospho-sugar transferases"/>
    <property type="match status" value="1"/>
</dbReference>
<dbReference type="InterPro" id="IPR029044">
    <property type="entry name" value="Nucleotide-diphossugar_trans"/>
</dbReference>
<dbReference type="Pfam" id="PF09837">
    <property type="entry name" value="DUF2064"/>
    <property type="match status" value="1"/>
</dbReference>
<dbReference type="RefSeq" id="WP_379011430.1">
    <property type="nucleotide sequence ID" value="NZ_JBHSDC010000001.1"/>
</dbReference>
<dbReference type="PANTHER" id="PTHR36529">
    <property type="entry name" value="SLL1095 PROTEIN"/>
    <property type="match status" value="1"/>
</dbReference>
<evidence type="ECO:0000313" key="1">
    <source>
        <dbReference type="EMBL" id="MFC4230336.1"/>
    </source>
</evidence>
<dbReference type="NCBIfam" id="TIGR04282">
    <property type="entry name" value="glyco_like_cofC"/>
    <property type="match status" value="1"/>
</dbReference>
<reference evidence="2" key="1">
    <citation type="journal article" date="2019" name="Int. J. Syst. Evol. Microbiol.">
        <title>The Global Catalogue of Microorganisms (GCM) 10K type strain sequencing project: providing services to taxonomists for standard genome sequencing and annotation.</title>
        <authorList>
            <consortium name="The Broad Institute Genomics Platform"/>
            <consortium name="The Broad Institute Genome Sequencing Center for Infectious Disease"/>
            <person name="Wu L."/>
            <person name="Ma J."/>
        </authorList>
    </citation>
    <scope>NUCLEOTIDE SEQUENCE [LARGE SCALE GENOMIC DNA]</scope>
    <source>
        <strain evidence="2">CECT 8010</strain>
    </source>
</reference>
<evidence type="ECO:0000313" key="2">
    <source>
        <dbReference type="Proteomes" id="UP001595906"/>
    </source>
</evidence>
<organism evidence="1 2">
    <name type="scientific">Parasediminibacterium paludis</name>
    <dbReference type="NCBI Taxonomy" id="908966"/>
    <lineage>
        <taxon>Bacteria</taxon>
        <taxon>Pseudomonadati</taxon>
        <taxon>Bacteroidota</taxon>
        <taxon>Chitinophagia</taxon>
        <taxon>Chitinophagales</taxon>
        <taxon>Chitinophagaceae</taxon>
        <taxon>Parasediminibacterium</taxon>
    </lineage>
</organism>
<name>A0ABV8PUH5_9BACT</name>